<dbReference type="InterPro" id="IPR005052">
    <property type="entry name" value="Lectin_leg"/>
</dbReference>
<dbReference type="GO" id="GO:0005789">
    <property type="term" value="C:endoplasmic reticulum membrane"/>
    <property type="evidence" value="ECO:0007669"/>
    <property type="project" value="TreeGrafter"/>
</dbReference>
<feature type="domain" description="L-type lectin-like" evidence="9">
    <location>
        <begin position="20"/>
        <end position="235"/>
    </location>
</feature>
<dbReference type="InterPro" id="IPR013320">
    <property type="entry name" value="ConA-like_dom_sf"/>
</dbReference>
<dbReference type="Gene3D" id="2.60.120.200">
    <property type="match status" value="1"/>
</dbReference>
<dbReference type="EMBL" id="CAVMBE010000011">
    <property type="protein sequence ID" value="CAK3907790.1"/>
    <property type="molecule type" value="Genomic_DNA"/>
</dbReference>
<sequence length="448" mass="49776">MSRLSQSFAWLLLASIGSASAYVDSLSFGHQGNISPDNRGISGWQASSVNHNIQILSDRVILTPPVPGNAKGALWSEATAPQAGWTAELDFRASGQEWGSGNINVWYTKDKDAVGTNSVYNADKFDGLVLVVDQYGGSGGKIRGFLNDGSQNFRSHTSLEALAFGHCDYSYRNLGRTSKLRIISNNNGLSVSIDDKSCFSTEKIALPAGYHFGITSSTGENPDSFELTRFTVETGGESDTQTQQQQNAQNQQNVQTQQSVQNQQPLQKLDNFPDSPEILDDRNADEFKSQAEQFADLHNRLQNLQHLMITTFTRVRMIRDKIDSQHSDMVQNVQNIGGSKETGLPPEVVGKISNMERKIENMEKILEIVKRDVEGKDYRQHLNEINMAMDRLHTGLTADLPDRILGIISRHKPSFGLFVFIVVGVQILLAGGYVAYKRRRYNSPKKFL</sequence>
<dbReference type="GO" id="GO:0030134">
    <property type="term" value="C:COPII-coated ER to Golgi transport vesicle"/>
    <property type="evidence" value="ECO:0007669"/>
    <property type="project" value="TreeGrafter"/>
</dbReference>
<feature type="transmembrane region" description="Helical" evidence="7">
    <location>
        <begin position="415"/>
        <end position="436"/>
    </location>
</feature>
<dbReference type="GO" id="GO:0005793">
    <property type="term" value="C:endoplasmic reticulum-Golgi intermediate compartment"/>
    <property type="evidence" value="ECO:0007669"/>
    <property type="project" value="TreeGrafter"/>
</dbReference>
<feature type="compositionally biased region" description="Low complexity" evidence="6">
    <location>
        <begin position="240"/>
        <end position="264"/>
    </location>
</feature>
<dbReference type="Pfam" id="PF03388">
    <property type="entry name" value="Lectin_leg-like"/>
    <property type="match status" value="1"/>
</dbReference>
<evidence type="ECO:0000256" key="1">
    <source>
        <dbReference type="ARBA" id="ARBA00004479"/>
    </source>
</evidence>
<dbReference type="GO" id="GO:0000139">
    <property type="term" value="C:Golgi membrane"/>
    <property type="evidence" value="ECO:0007669"/>
    <property type="project" value="TreeGrafter"/>
</dbReference>
<evidence type="ECO:0000256" key="3">
    <source>
        <dbReference type="ARBA" id="ARBA00022729"/>
    </source>
</evidence>
<dbReference type="PANTHER" id="PTHR12223:SF28">
    <property type="entry name" value="LECTIN, MANNOSE BINDING 1 LIKE"/>
    <property type="match status" value="1"/>
</dbReference>
<feature type="region of interest" description="Disordered" evidence="6">
    <location>
        <begin position="234"/>
        <end position="280"/>
    </location>
</feature>
<keyword evidence="5 7" id="KW-0472">Membrane</keyword>
<dbReference type="GO" id="GO:0006888">
    <property type="term" value="P:endoplasmic reticulum to Golgi vesicle-mediated transport"/>
    <property type="evidence" value="ECO:0007669"/>
    <property type="project" value="TreeGrafter"/>
</dbReference>
<dbReference type="PANTHER" id="PTHR12223">
    <property type="entry name" value="VESICULAR MANNOSE-BINDING LECTIN"/>
    <property type="match status" value="1"/>
</dbReference>
<gene>
    <name evidence="10" type="ORF">LECACI_7A002564</name>
</gene>
<comment type="caution">
    <text evidence="10">The sequence shown here is derived from an EMBL/GenBank/DDBJ whole genome shotgun (WGS) entry which is preliminary data.</text>
</comment>
<comment type="subcellular location">
    <subcellularLocation>
        <location evidence="1">Membrane</location>
        <topology evidence="1">Single-pass type I membrane protein</topology>
    </subcellularLocation>
</comment>
<evidence type="ECO:0000313" key="11">
    <source>
        <dbReference type="Proteomes" id="UP001296104"/>
    </source>
</evidence>
<dbReference type="Proteomes" id="UP001296104">
    <property type="component" value="Unassembled WGS sequence"/>
</dbReference>
<dbReference type="GO" id="GO:0005537">
    <property type="term" value="F:D-mannose binding"/>
    <property type="evidence" value="ECO:0007669"/>
    <property type="project" value="TreeGrafter"/>
</dbReference>
<reference evidence="10" key="1">
    <citation type="submission" date="2023-11" db="EMBL/GenBank/DDBJ databases">
        <authorList>
            <person name="Alioto T."/>
            <person name="Alioto T."/>
            <person name="Gomez Garrido J."/>
        </authorList>
    </citation>
    <scope>NUCLEOTIDE SEQUENCE</scope>
</reference>
<organism evidence="10 11">
    <name type="scientific">Lecanosticta acicola</name>
    <dbReference type="NCBI Taxonomy" id="111012"/>
    <lineage>
        <taxon>Eukaryota</taxon>
        <taxon>Fungi</taxon>
        <taxon>Dikarya</taxon>
        <taxon>Ascomycota</taxon>
        <taxon>Pezizomycotina</taxon>
        <taxon>Dothideomycetes</taxon>
        <taxon>Dothideomycetidae</taxon>
        <taxon>Mycosphaerellales</taxon>
        <taxon>Mycosphaerellaceae</taxon>
        <taxon>Lecanosticta</taxon>
    </lineage>
</organism>
<proteinExistence type="predicted"/>
<feature type="signal peptide" evidence="8">
    <location>
        <begin position="1"/>
        <end position="21"/>
    </location>
</feature>
<name>A0AAI8YV48_9PEZI</name>
<evidence type="ECO:0000256" key="7">
    <source>
        <dbReference type="SAM" id="Phobius"/>
    </source>
</evidence>
<dbReference type="InterPro" id="IPR051136">
    <property type="entry name" value="Intracellular_Lectin-GPT"/>
</dbReference>
<evidence type="ECO:0000259" key="9">
    <source>
        <dbReference type="PROSITE" id="PS51328"/>
    </source>
</evidence>
<keyword evidence="2 7" id="KW-0812">Transmembrane</keyword>
<keyword evidence="4 7" id="KW-1133">Transmembrane helix</keyword>
<evidence type="ECO:0000256" key="6">
    <source>
        <dbReference type="SAM" id="MobiDB-lite"/>
    </source>
</evidence>
<evidence type="ECO:0000256" key="4">
    <source>
        <dbReference type="ARBA" id="ARBA00022989"/>
    </source>
</evidence>
<accession>A0AAI8YV48</accession>
<dbReference type="AlphaFoldDB" id="A0AAI8YV48"/>
<protein>
    <submittedName>
        <fullName evidence="10">Lectin family integral membrane</fullName>
    </submittedName>
</protein>
<keyword evidence="3 8" id="KW-0732">Signal</keyword>
<evidence type="ECO:0000256" key="8">
    <source>
        <dbReference type="SAM" id="SignalP"/>
    </source>
</evidence>
<evidence type="ECO:0000313" key="10">
    <source>
        <dbReference type="EMBL" id="CAK3907790.1"/>
    </source>
</evidence>
<keyword evidence="11" id="KW-1185">Reference proteome</keyword>
<dbReference type="PROSITE" id="PS51328">
    <property type="entry name" value="L_LECTIN_LIKE"/>
    <property type="match status" value="1"/>
</dbReference>
<evidence type="ECO:0000256" key="2">
    <source>
        <dbReference type="ARBA" id="ARBA00022692"/>
    </source>
</evidence>
<dbReference type="SUPFAM" id="SSF49899">
    <property type="entry name" value="Concanavalin A-like lectins/glucanases"/>
    <property type="match status" value="1"/>
</dbReference>
<feature type="chain" id="PRO_5042479977" evidence="8">
    <location>
        <begin position="22"/>
        <end position="448"/>
    </location>
</feature>
<evidence type="ECO:0000256" key="5">
    <source>
        <dbReference type="ARBA" id="ARBA00023136"/>
    </source>
</evidence>